<evidence type="ECO:0000313" key="7">
    <source>
        <dbReference type="Proteomes" id="UP000286415"/>
    </source>
</evidence>
<evidence type="ECO:0000256" key="5">
    <source>
        <dbReference type="SAM" id="MobiDB-lite"/>
    </source>
</evidence>
<dbReference type="InterPro" id="IPR002903">
    <property type="entry name" value="RsmH"/>
</dbReference>
<name>A0A419Q1I5_CLOSI</name>
<dbReference type="SUPFAM" id="SSF81799">
    <property type="entry name" value="Putative methyltransferase TM0872, insert domain"/>
    <property type="match status" value="1"/>
</dbReference>
<keyword evidence="2" id="KW-0489">Methyltransferase</keyword>
<dbReference type="Gene3D" id="3.40.50.150">
    <property type="entry name" value="Vaccinia Virus protein VP39"/>
    <property type="match status" value="1"/>
</dbReference>
<dbReference type="Proteomes" id="UP000286415">
    <property type="component" value="Unassembled WGS sequence"/>
</dbReference>
<dbReference type="PANTHER" id="PTHR11265">
    <property type="entry name" value="S-ADENOSYL-METHYLTRANSFERASE MRAW"/>
    <property type="match status" value="1"/>
</dbReference>
<evidence type="ECO:0000256" key="1">
    <source>
        <dbReference type="ARBA" id="ARBA00010396"/>
    </source>
</evidence>
<dbReference type="GO" id="GO:0070475">
    <property type="term" value="P:rRNA base methylation"/>
    <property type="evidence" value="ECO:0007669"/>
    <property type="project" value="TreeGrafter"/>
</dbReference>
<keyword evidence="3" id="KW-0808">Transferase</keyword>
<accession>A0A419Q1I5</accession>
<dbReference type="Pfam" id="PF01795">
    <property type="entry name" value="Methyltransf_5"/>
    <property type="match status" value="1"/>
</dbReference>
<dbReference type="AlphaFoldDB" id="A0A419Q1I5"/>
<dbReference type="PANTHER" id="PTHR11265:SF0">
    <property type="entry name" value="12S RRNA N4-METHYLCYTIDINE METHYLTRANSFERASE"/>
    <property type="match status" value="1"/>
</dbReference>
<reference evidence="6 7" key="1">
    <citation type="journal article" date="2018" name="Biotechnol. Adv.">
        <title>Improved genomic resources and new bioinformatic workflow for the carcinogenic parasite Clonorchis sinensis: Biotechnological implications.</title>
        <authorList>
            <person name="Wang D."/>
            <person name="Korhonen P.K."/>
            <person name="Gasser R.B."/>
            <person name="Young N.D."/>
        </authorList>
    </citation>
    <scope>NUCLEOTIDE SEQUENCE [LARGE SCALE GENOMIC DNA]</scope>
    <source>
        <strain evidence="6">Cs-k2</strain>
    </source>
</reference>
<evidence type="ECO:0000256" key="4">
    <source>
        <dbReference type="ARBA" id="ARBA00022691"/>
    </source>
</evidence>
<dbReference type="EMBL" id="NIRI02000042">
    <property type="protein sequence ID" value="KAG5449744.1"/>
    <property type="molecule type" value="Genomic_DNA"/>
</dbReference>
<reference evidence="6 7" key="2">
    <citation type="journal article" date="2021" name="Genomics">
        <title>High-quality reference genome for Clonorchis sinensis.</title>
        <authorList>
            <person name="Young N.D."/>
            <person name="Stroehlein A.J."/>
            <person name="Kinkar L."/>
            <person name="Wang T."/>
            <person name="Sohn W.M."/>
            <person name="Chang B.C.H."/>
            <person name="Kaur P."/>
            <person name="Weisz D."/>
            <person name="Dudchenko O."/>
            <person name="Aiden E.L."/>
            <person name="Korhonen P.K."/>
            <person name="Gasser R.B."/>
        </authorList>
    </citation>
    <scope>NUCLEOTIDE SEQUENCE [LARGE SCALE GENOMIC DNA]</scope>
    <source>
        <strain evidence="6">Cs-k2</strain>
    </source>
</reference>
<dbReference type="STRING" id="79923.A0A419Q1I5"/>
<dbReference type="InterPro" id="IPR023397">
    <property type="entry name" value="SAM-dep_MeTrfase_MraW_recog"/>
</dbReference>
<feature type="compositionally biased region" description="Basic residues" evidence="5">
    <location>
        <begin position="366"/>
        <end position="379"/>
    </location>
</feature>
<protein>
    <submittedName>
        <fullName evidence="6">Methyltransferase-like protein 15</fullName>
    </submittedName>
</protein>
<dbReference type="GO" id="GO:0071424">
    <property type="term" value="F:rRNA (cytosine-N4-)-methyltransferase activity"/>
    <property type="evidence" value="ECO:0007669"/>
    <property type="project" value="TreeGrafter"/>
</dbReference>
<feature type="region of interest" description="Disordered" evidence="5">
    <location>
        <begin position="354"/>
        <end position="379"/>
    </location>
</feature>
<evidence type="ECO:0000256" key="2">
    <source>
        <dbReference type="ARBA" id="ARBA00022603"/>
    </source>
</evidence>
<keyword evidence="4" id="KW-0949">S-adenosyl-L-methionine</keyword>
<gene>
    <name evidence="6" type="ORF">CSKR_108268</name>
</gene>
<comment type="similarity">
    <text evidence="1">Belongs to the methyltransferase superfamily. RsmH family.</text>
</comment>
<dbReference type="HAMAP" id="MF_01007">
    <property type="entry name" value="16SrRNA_methyltr_H"/>
    <property type="match status" value="1"/>
</dbReference>
<dbReference type="InParanoid" id="A0A419Q1I5"/>
<dbReference type="OrthoDB" id="16290at2759"/>
<evidence type="ECO:0000313" key="6">
    <source>
        <dbReference type="EMBL" id="KAG5449744.1"/>
    </source>
</evidence>
<keyword evidence="7" id="KW-1185">Reference proteome</keyword>
<dbReference type="FunCoup" id="A0A419Q1I5">
    <property type="interactions" value="394"/>
</dbReference>
<evidence type="ECO:0000256" key="3">
    <source>
        <dbReference type="ARBA" id="ARBA00022679"/>
    </source>
</evidence>
<dbReference type="SUPFAM" id="SSF53335">
    <property type="entry name" value="S-adenosyl-L-methionine-dependent methyltransferases"/>
    <property type="match status" value="1"/>
</dbReference>
<dbReference type="NCBIfam" id="TIGR00006">
    <property type="entry name" value="16S rRNA (cytosine(1402)-N(4))-methyltransferase RsmH"/>
    <property type="match status" value="1"/>
</dbReference>
<organism evidence="6 7">
    <name type="scientific">Clonorchis sinensis</name>
    <name type="common">Chinese liver fluke</name>
    <dbReference type="NCBI Taxonomy" id="79923"/>
    <lineage>
        <taxon>Eukaryota</taxon>
        <taxon>Metazoa</taxon>
        <taxon>Spiralia</taxon>
        <taxon>Lophotrochozoa</taxon>
        <taxon>Platyhelminthes</taxon>
        <taxon>Trematoda</taxon>
        <taxon>Digenea</taxon>
        <taxon>Opisthorchiida</taxon>
        <taxon>Opisthorchiata</taxon>
        <taxon>Opisthorchiidae</taxon>
        <taxon>Clonorchis</taxon>
    </lineage>
</organism>
<sequence>MFSWILSEVRSAVVFFPRTLMFPGKRFNHIPVMEREIVDFLSPKPNEVLLDMTFGAGGHTRALLETTPNLKCYCLDRDREFLSHFEQLKNTLGSTTQTFVPLLGKFSDLPQLCQQHDLRAGTVDMIVMDLGVSSMQLDNPERGFAFKTDCSLDMRMDGLASTPTAADVLNNLNAADLAQIFRLYGEERYSRRIANAITDHRHTLGPIRTTKQLADIICSVVPSRSTNVQHGSSTHPATRVFQALRIFVNDELNELCAGLELAEKLLKPATLCPGGRAGRLAVISFHSLEDRIVKWAFSVSTTNTDVGLAVALANRTTASMTGIHRRQALLRQLDPSASESLSVRSPRWAYTTDLSMPTEEEISRNQRARSAKLRGAVKA</sequence>
<proteinExistence type="inferred from homology"/>
<dbReference type="Gene3D" id="1.10.150.170">
    <property type="entry name" value="Putative methyltransferase TM0872, insert domain"/>
    <property type="match status" value="1"/>
</dbReference>
<comment type="caution">
    <text evidence="6">The sequence shown here is derived from an EMBL/GenBank/DDBJ whole genome shotgun (WGS) entry which is preliminary data.</text>
</comment>
<dbReference type="InterPro" id="IPR029063">
    <property type="entry name" value="SAM-dependent_MTases_sf"/>
</dbReference>